<dbReference type="RefSeq" id="XP_013422923.1">
    <property type="nucleotide sequence ID" value="XM_013567469.1"/>
</dbReference>
<organism evidence="2 3">
    <name type="scientific">Aureobasidium namibiae CBS 147.97</name>
    <dbReference type="NCBI Taxonomy" id="1043004"/>
    <lineage>
        <taxon>Eukaryota</taxon>
        <taxon>Fungi</taxon>
        <taxon>Dikarya</taxon>
        <taxon>Ascomycota</taxon>
        <taxon>Pezizomycotina</taxon>
        <taxon>Dothideomycetes</taxon>
        <taxon>Dothideomycetidae</taxon>
        <taxon>Dothideales</taxon>
        <taxon>Saccotheciaceae</taxon>
        <taxon>Aureobasidium</taxon>
    </lineage>
</organism>
<keyword evidence="3" id="KW-1185">Reference proteome</keyword>
<dbReference type="PANTHER" id="PTHR39475">
    <property type="entry name" value="CONIDIATION-SPECIFIC PROTEIN 6"/>
    <property type="match status" value="1"/>
</dbReference>
<feature type="region of interest" description="Disordered" evidence="1">
    <location>
        <begin position="1"/>
        <end position="121"/>
    </location>
</feature>
<dbReference type="STRING" id="1043004.A0A074X2C8"/>
<proteinExistence type="predicted"/>
<dbReference type="AlphaFoldDB" id="A0A074X2C8"/>
<reference evidence="2 3" key="1">
    <citation type="journal article" date="2014" name="BMC Genomics">
        <title>Genome sequencing of four Aureobasidium pullulans varieties: biotechnological potential, stress tolerance, and description of new species.</title>
        <authorList>
            <person name="Gostin Ar C."/>
            <person name="Ohm R.A."/>
            <person name="Kogej T."/>
            <person name="Sonjak S."/>
            <person name="Turk M."/>
            <person name="Zajc J."/>
            <person name="Zalar P."/>
            <person name="Grube M."/>
            <person name="Sun H."/>
            <person name="Han J."/>
            <person name="Sharma A."/>
            <person name="Chiniquy J."/>
            <person name="Ngan C.Y."/>
            <person name="Lipzen A."/>
            <person name="Barry K."/>
            <person name="Grigoriev I.V."/>
            <person name="Gunde-Cimerman N."/>
        </authorList>
    </citation>
    <scope>NUCLEOTIDE SEQUENCE [LARGE SCALE GENOMIC DNA]</scope>
    <source>
        <strain evidence="2 3">CBS 147.97</strain>
    </source>
</reference>
<accession>A0A074X2C8</accession>
<feature type="compositionally biased region" description="Basic and acidic residues" evidence="1">
    <location>
        <begin position="89"/>
        <end position="98"/>
    </location>
</feature>
<dbReference type="PANTHER" id="PTHR39475:SF1">
    <property type="entry name" value="CONIDIATION-SPECIFIC PROTEIN 6"/>
    <property type="match status" value="1"/>
</dbReference>
<dbReference type="OrthoDB" id="3358750at2759"/>
<dbReference type="Proteomes" id="UP000027730">
    <property type="component" value="Unassembled WGS sequence"/>
</dbReference>
<dbReference type="HOGENOM" id="CLU_135765_1_0_1"/>
<sequence>MSGTSNVGNSAVYEAQDQRTYKDSEINEAKQEARFHEGKEHSHQANDSKDERTIANKLEREEKREKEGEEKSLQAQQIEKDATLPARSHGNEPSKGAKIDQQIAEEEAAELAKKGSFGPSN</sequence>
<dbReference type="GeneID" id="25412550"/>
<feature type="compositionally biased region" description="Basic and acidic residues" evidence="1">
    <location>
        <begin position="16"/>
        <end position="82"/>
    </location>
</feature>
<gene>
    <name evidence="2" type="ORF">M436DRAFT_57836</name>
</gene>
<evidence type="ECO:0000256" key="1">
    <source>
        <dbReference type="SAM" id="MobiDB-lite"/>
    </source>
</evidence>
<protein>
    <submittedName>
        <fullName evidence="2">Uncharacterized protein</fullName>
    </submittedName>
</protein>
<dbReference type="EMBL" id="KL584726">
    <property type="protein sequence ID" value="KEQ68801.1"/>
    <property type="molecule type" value="Genomic_DNA"/>
</dbReference>
<evidence type="ECO:0000313" key="2">
    <source>
        <dbReference type="EMBL" id="KEQ68801.1"/>
    </source>
</evidence>
<name>A0A074X2C8_9PEZI</name>
<evidence type="ECO:0000313" key="3">
    <source>
        <dbReference type="Proteomes" id="UP000027730"/>
    </source>
</evidence>